<comment type="subcellular location">
    <subcellularLocation>
        <location evidence="1">Cell membrane</location>
        <topology evidence="1">Multi-pass membrane protein</topology>
    </subcellularLocation>
</comment>
<evidence type="ECO:0000256" key="7">
    <source>
        <dbReference type="PIRSR" id="PIRSR600715-1"/>
    </source>
</evidence>
<evidence type="ECO:0000313" key="10">
    <source>
        <dbReference type="EMBL" id="MDN0024528.1"/>
    </source>
</evidence>
<evidence type="ECO:0000256" key="8">
    <source>
        <dbReference type="SAM" id="Phobius"/>
    </source>
</evidence>
<dbReference type="Proteomes" id="UP001168478">
    <property type="component" value="Unassembled WGS sequence"/>
</dbReference>
<evidence type="ECO:0000256" key="4">
    <source>
        <dbReference type="ARBA" id="ARBA00022692"/>
    </source>
</evidence>
<reference evidence="10" key="2">
    <citation type="submission" date="2023-08" db="EMBL/GenBank/DDBJ databases">
        <title>Identification and characterization of horizontal gene transfer across gut microbiota members of farm animals based on homology search.</title>
        <authorList>
            <person name="Schwarzerova J."/>
            <person name="Nykrynova M."/>
            <person name="Jureckova K."/>
            <person name="Cejkova D."/>
            <person name="Rychlik I."/>
        </authorList>
    </citation>
    <scope>NUCLEOTIDE SEQUENCE</scope>
    <source>
        <strain evidence="10">ET15</strain>
        <strain evidence="9">ET37</strain>
    </source>
</reference>
<keyword evidence="4 8" id="KW-0812">Transmembrane</keyword>
<feature type="transmembrane region" description="Helical" evidence="8">
    <location>
        <begin position="6"/>
        <end position="31"/>
    </location>
</feature>
<feature type="transmembrane region" description="Helical" evidence="8">
    <location>
        <begin position="338"/>
        <end position="358"/>
    </location>
</feature>
<reference evidence="10" key="1">
    <citation type="submission" date="2023-06" db="EMBL/GenBank/DDBJ databases">
        <authorList>
            <person name="Zeman M."/>
            <person name="Kubasova T."/>
            <person name="Jahodarova E."/>
            <person name="Nykrynova M."/>
            <person name="Rychlik I."/>
        </authorList>
    </citation>
    <scope>NUCLEOTIDE SEQUENCE</scope>
    <source>
        <strain evidence="10">ET15</strain>
        <strain evidence="9">ET37</strain>
    </source>
</reference>
<dbReference type="EMBL" id="JAUEIF010000002">
    <property type="protein sequence ID" value="MDN0024528.1"/>
    <property type="molecule type" value="Genomic_DNA"/>
</dbReference>
<evidence type="ECO:0000256" key="6">
    <source>
        <dbReference type="ARBA" id="ARBA00023136"/>
    </source>
</evidence>
<gene>
    <name evidence="9" type="ORF">QVN81_03445</name>
    <name evidence="10" type="ORF">QVN84_03155</name>
</gene>
<dbReference type="GO" id="GO:0044038">
    <property type="term" value="P:cell wall macromolecule biosynthetic process"/>
    <property type="evidence" value="ECO:0007669"/>
    <property type="project" value="TreeGrafter"/>
</dbReference>
<feature type="transmembrane region" description="Helical" evidence="8">
    <location>
        <begin position="144"/>
        <end position="160"/>
    </location>
</feature>
<comment type="cofactor">
    <cofactor evidence="7">
        <name>Mg(2+)</name>
        <dbReference type="ChEBI" id="CHEBI:18420"/>
    </cofactor>
</comment>
<feature type="transmembrane region" description="Helical" evidence="8">
    <location>
        <begin position="261"/>
        <end position="281"/>
    </location>
</feature>
<evidence type="ECO:0000256" key="2">
    <source>
        <dbReference type="ARBA" id="ARBA00022475"/>
    </source>
</evidence>
<dbReference type="PROSITE" id="PS01348">
    <property type="entry name" value="MRAY_2"/>
    <property type="match status" value="1"/>
</dbReference>
<feature type="transmembrane region" description="Helical" evidence="8">
    <location>
        <begin position="302"/>
        <end position="326"/>
    </location>
</feature>
<comment type="caution">
    <text evidence="10">The sequence shown here is derived from an EMBL/GenBank/DDBJ whole genome shotgun (WGS) entry which is preliminary data.</text>
</comment>
<feature type="transmembrane region" description="Helical" evidence="8">
    <location>
        <begin position="83"/>
        <end position="103"/>
    </location>
</feature>
<dbReference type="GO" id="GO:0016780">
    <property type="term" value="F:phosphotransferase activity, for other substituted phosphate groups"/>
    <property type="evidence" value="ECO:0007669"/>
    <property type="project" value="InterPro"/>
</dbReference>
<dbReference type="InterPro" id="IPR000715">
    <property type="entry name" value="Glycosyl_transferase_4"/>
</dbReference>
<name>A0AAW7JF75_9BACT</name>
<dbReference type="AlphaFoldDB" id="A0AAW7JF75"/>
<keyword evidence="7" id="KW-0460">Magnesium</keyword>
<dbReference type="Pfam" id="PF00953">
    <property type="entry name" value="Glycos_transf_4"/>
    <property type="match status" value="1"/>
</dbReference>
<feature type="transmembrane region" description="Helical" evidence="8">
    <location>
        <begin position="115"/>
        <end position="132"/>
    </location>
</feature>
<keyword evidence="7" id="KW-0479">Metal-binding</keyword>
<evidence type="ECO:0000313" key="9">
    <source>
        <dbReference type="EMBL" id="MDN0022079.1"/>
    </source>
</evidence>
<dbReference type="GO" id="GO:0071555">
    <property type="term" value="P:cell wall organization"/>
    <property type="evidence" value="ECO:0007669"/>
    <property type="project" value="TreeGrafter"/>
</dbReference>
<feature type="transmembrane region" description="Helical" evidence="8">
    <location>
        <begin position="172"/>
        <end position="189"/>
    </location>
</feature>
<dbReference type="RefSeq" id="WP_289824747.1">
    <property type="nucleotide sequence ID" value="NZ_JAUEIE010000002.1"/>
</dbReference>
<keyword evidence="5 8" id="KW-1133">Transmembrane helix</keyword>
<keyword evidence="11" id="KW-1185">Reference proteome</keyword>
<feature type="binding site" evidence="7">
    <location>
        <position position="165"/>
    </location>
    <ligand>
        <name>Mg(2+)</name>
        <dbReference type="ChEBI" id="CHEBI:18420"/>
    </ligand>
</feature>
<dbReference type="EMBL" id="JAUEIE010000002">
    <property type="protein sequence ID" value="MDN0022079.1"/>
    <property type="molecule type" value="Genomic_DNA"/>
</dbReference>
<evidence type="ECO:0000313" key="11">
    <source>
        <dbReference type="Proteomes" id="UP001167831"/>
    </source>
</evidence>
<dbReference type="CDD" id="cd06853">
    <property type="entry name" value="GT_WecA_like"/>
    <property type="match status" value="1"/>
</dbReference>
<keyword evidence="3 10" id="KW-0808">Transferase</keyword>
<keyword evidence="2" id="KW-1003">Cell membrane</keyword>
<feature type="transmembrane region" description="Helical" evidence="8">
    <location>
        <begin position="195"/>
        <end position="214"/>
    </location>
</feature>
<evidence type="ECO:0000256" key="5">
    <source>
        <dbReference type="ARBA" id="ARBA00022989"/>
    </source>
</evidence>
<dbReference type="GO" id="GO:0005886">
    <property type="term" value="C:plasma membrane"/>
    <property type="evidence" value="ECO:0007669"/>
    <property type="project" value="UniProtKB-SubCell"/>
</dbReference>
<dbReference type="PANTHER" id="PTHR22926">
    <property type="entry name" value="PHOSPHO-N-ACETYLMURAMOYL-PENTAPEPTIDE-TRANSFERASE"/>
    <property type="match status" value="1"/>
</dbReference>
<organism evidence="10 12">
    <name type="scientific">Leyella lascolaii</name>
    <dbReference type="NCBI Taxonomy" id="1776379"/>
    <lineage>
        <taxon>Bacteria</taxon>
        <taxon>Pseudomonadati</taxon>
        <taxon>Bacteroidota</taxon>
        <taxon>Bacteroidia</taxon>
        <taxon>Bacteroidales</taxon>
        <taxon>Prevotellaceae</taxon>
        <taxon>Leyella</taxon>
    </lineage>
</organism>
<dbReference type="Proteomes" id="UP001167831">
    <property type="component" value="Unassembled WGS sequence"/>
</dbReference>
<feature type="transmembrane region" description="Helical" evidence="8">
    <location>
        <begin position="226"/>
        <end position="249"/>
    </location>
</feature>
<dbReference type="InterPro" id="IPR018480">
    <property type="entry name" value="PNAcMuramoyl-5peptid_Trfase_CS"/>
</dbReference>
<dbReference type="GO" id="GO:0046872">
    <property type="term" value="F:metal ion binding"/>
    <property type="evidence" value="ECO:0007669"/>
    <property type="project" value="UniProtKB-KW"/>
</dbReference>
<feature type="transmembrane region" description="Helical" evidence="8">
    <location>
        <begin position="52"/>
        <end position="71"/>
    </location>
</feature>
<accession>A0AAW7JF75</accession>
<protein>
    <submittedName>
        <fullName evidence="10">MraY family glycosyltransferase</fullName>
        <ecNumber evidence="10">2.7.8.-</ecNumber>
    </submittedName>
</protein>
<feature type="binding site" evidence="7">
    <location>
        <position position="230"/>
    </location>
    <ligand>
        <name>Mg(2+)</name>
        <dbReference type="ChEBI" id="CHEBI:18420"/>
    </ligand>
</feature>
<evidence type="ECO:0000313" key="12">
    <source>
        <dbReference type="Proteomes" id="UP001168478"/>
    </source>
</evidence>
<proteinExistence type="predicted"/>
<dbReference type="PANTHER" id="PTHR22926:SF3">
    <property type="entry name" value="UNDECAPRENYL-PHOSPHATE ALPHA-N-ACETYLGLUCOSAMINYL 1-PHOSPHATE TRANSFERASE"/>
    <property type="match status" value="1"/>
</dbReference>
<evidence type="ECO:0000256" key="1">
    <source>
        <dbReference type="ARBA" id="ARBA00004651"/>
    </source>
</evidence>
<keyword evidence="6 8" id="KW-0472">Membrane</keyword>
<dbReference type="EC" id="2.7.8.-" evidence="10"/>
<dbReference type="GO" id="GO:0009103">
    <property type="term" value="P:lipopolysaccharide biosynthetic process"/>
    <property type="evidence" value="ECO:0007669"/>
    <property type="project" value="TreeGrafter"/>
</dbReference>
<evidence type="ECO:0000256" key="3">
    <source>
        <dbReference type="ARBA" id="ARBA00022679"/>
    </source>
</evidence>
<sequence>MENSIILILSAFVISTACGFIIIPHIVNFCIKKNLYDIPNARKVHKNAIPRLGGICFLPCTLIAFIFGIAILNQLTGQRQITIGTWSVMFLISLSLIYIIGIVDDIVGVRPRTKFAVQIIAASLLPLSGLYINNMYGMFGIHELPFWVGAPLTVFVLVFIDNAMNLIDGIDGLSGGLALLSLTGFLLCFMHEGIYTYAILIAGLMGVLTAYLFFNIWGKPEKGHKIFMGDSGSLTLGFILGFLLIKFAMHNPNVMPYRNNSLLITYTLLIVPCFDVVRVIITRLKNRHPIFKADKNHIHHKLMRAGMSQHQALVTILLLATTFIVLNKALRPVMKSDLIVLTDILVYTGFQLVTDIFIRKNERRLTADNGTTAA</sequence>